<dbReference type="Pfam" id="PF13738">
    <property type="entry name" value="Pyr_redox_3"/>
    <property type="match status" value="1"/>
</dbReference>
<evidence type="ECO:0000313" key="7">
    <source>
        <dbReference type="EMBL" id="KZF20984.1"/>
    </source>
</evidence>
<dbReference type="OMA" id="ARTTMLQ"/>
<dbReference type="SUPFAM" id="SSF51905">
    <property type="entry name" value="FAD/NAD(P)-binding domain"/>
    <property type="match status" value="2"/>
</dbReference>
<dbReference type="Proteomes" id="UP000076632">
    <property type="component" value="Unassembled WGS sequence"/>
</dbReference>
<dbReference type="FunFam" id="3.50.50.60:FF:000228">
    <property type="entry name" value="FAD-containing monooxygenase EthA"/>
    <property type="match status" value="1"/>
</dbReference>
<organism evidence="7 8">
    <name type="scientific">Xylona heveae (strain CBS 132557 / TC161)</name>
    <dbReference type="NCBI Taxonomy" id="1328760"/>
    <lineage>
        <taxon>Eukaryota</taxon>
        <taxon>Fungi</taxon>
        <taxon>Dikarya</taxon>
        <taxon>Ascomycota</taxon>
        <taxon>Pezizomycotina</taxon>
        <taxon>Xylonomycetes</taxon>
        <taxon>Xylonales</taxon>
        <taxon>Xylonaceae</taxon>
        <taxon>Xylona</taxon>
    </lineage>
</organism>
<keyword evidence="4" id="KW-0521">NADP</keyword>
<dbReference type="InterPro" id="IPR036188">
    <property type="entry name" value="FAD/NAD-bd_sf"/>
</dbReference>
<dbReference type="GO" id="GO:0004497">
    <property type="term" value="F:monooxygenase activity"/>
    <property type="evidence" value="ECO:0007669"/>
    <property type="project" value="UniProtKB-KW"/>
</dbReference>
<dbReference type="Gene3D" id="3.50.50.60">
    <property type="entry name" value="FAD/NAD(P)-binding domain"/>
    <property type="match status" value="2"/>
</dbReference>
<dbReference type="PANTHER" id="PTHR43872:SF1">
    <property type="entry name" value="MONOOXYGENASE, PUTATIVE (AFU_ORTHOLOGUE AFUA_8G02570)-RELATED"/>
    <property type="match status" value="1"/>
</dbReference>
<comment type="cofactor">
    <cofactor evidence="1">
        <name>FAD</name>
        <dbReference type="ChEBI" id="CHEBI:57692"/>
    </cofactor>
</comment>
<reference evidence="7 8" key="1">
    <citation type="journal article" date="2016" name="Fungal Biol.">
        <title>The genome of Xylona heveae provides a window into fungal endophytism.</title>
        <authorList>
            <person name="Gazis R."/>
            <person name="Kuo A."/>
            <person name="Riley R."/>
            <person name="LaButti K."/>
            <person name="Lipzen A."/>
            <person name="Lin J."/>
            <person name="Amirebrahimi M."/>
            <person name="Hesse C.N."/>
            <person name="Spatafora J.W."/>
            <person name="Henrissat B."/>
            <person name="Hainaut M."/>
            <person name="Grigoriev I.V."/>
            <person name="Hibbett D.S."/>
        </authorList>
    </citation>
    <scope>NUCLEOTIDE SEQUENCE [LARGE SCALE GENOMIC DNA]</scope>
    <source>
        <strain evidence="7 8">TC161</strain>
    </source>
</reference>
<keyword evidence="6" id="KW-0503">Monooxygenase</keyword>
<keyword evidence="2" id="KW-0285">Flavoprotein</keyword>
<evidence type="ECO:0000256" key="1">
    <source>
        <dbReference type="ARBA" id="ARBA00001974"/>
    </source>
</evidence>
<dbReference type="InterPro" id="IPR051820">
    <property type="entry name" value="FAD-binding_MO"/>
</dbReference>
<name>A0A165FHH6_XYLHT</name>
<proteinExistence type="predicted"/>
<evidence type="ECO:0000313" key="8">
    <source>
        <dbReference type="Proteomes" id="UP000076632"/>
    </source>
</evidence>
<dbReference type="EMBL" id="KV407461">
    <property type="protein sequence ID" value="KZF20984.1"/>
    <property type="molecule type" value="Genomic_DNA"/>
</dbReference>
<dbReference type="STRING" id="1328760.A0A165FHH6"/>
<dbReference type="PRINTS" id="PR00368">
    <property type="entry name" value="FADPNR"/>
</dbReference>
<keyword evidence="3" id="KW-0274">FAD</keyword>
<dbReference type="OrthoDB" id="66881at2759"/>
<evidence type="ECO:0000256" key="6">
    <source>
        <dbReference type="ARBA" id="ARBA00023033"/>
    </source>
</evidence>
<keyword evidence="5" id="KW-0560">Oxidoreductase</keyword>
<dbReference type="RefSeq" id="XP_018186539.1">
    <property type="nucleotide sequence ID" value="XM_018330571.1"/>
</dbReference>
<accession>A0A165FHH6</accession>
<dbReference type="AlphaFoldDB" id="A0A165FHH6"/>
<evidence type="ECO:0000256" key="3">
    <source>
        <dbReference type="ARBA" id="ARBA00022827"/>
    </source>
</evidence>
<keyword evidence="8" id="KW-1185">Reference proteome</keyword>
<evidence type="ECO:0000256" key="5">
    <source>
        <dbReference type="ARBA" id="ARBA00023002"/>
    </source>
</evidence>
<protein>
    <submittedName>
        <fullName evidence="7">FAD/NAD(P)-binding domain-containing protein</fullName>
    </submittedName>
</protein>
<dbReference type="PANTHER" id="PTHR43872">
    <property type="entry name" value="MONOOXYGENASE, PUTATIVE (AFU_ORTHOLOGUE AFUA_8G02570)-RELATED"/>
    <property type="match status" value="1"/>
</dbReference>
<evidence type="ECO:0000256" key="4">
    <source>
        <dbReference type="ARBA" id="ARBA00022857"/>
    </source>
</evidence>
<evidence type="ECO:0000256" key="2">
    <source>
        <dbReference type="ARBA" id="ARBA00022630"/>
    </source>
</evidence>
<gene>
    <name evidence="7" type="ORF">L228DRAFT_231556</name>
</gene>
<sequence>MAESDTSSTTTLTSSSTSTAFDVIIIGAGLAGINAAYRLQTQLPHLSYAILEARDNIGGTWDLFRYPGIRSDSDLFTFGFAWQPWNQPTPIGEGAAILNYLKQTAAQYGIDQRVHLRRRLQTASWSSAHQVWTLTVNDMSEDNGEKANISYTARFVILCTGYYDYHKPLETIIPGLERFQGQIVHPQFWPENLDYTDKQVVVIGSGATAITLIPKLAEKAARTTMLQRSPSYILSIPNNRSKRPSWLEQVLSPGKLHAWKRMSFLLWSRFIFLFCKAFPDAARRRLRRGIEELLPPHLPYDPHFNPRYNPWDQRVCLTPNGDFFNCLHDGRADVKTGTIKDVVADGILMTSNDSSSVKKDILLPADIIITATGLKLQLAGAATFDVDGVSVVPSEKFFWNGAMLQDVPNLSIVIGYTSISWTLGVDATAQLICRLLRIMERKRLSSATPRVEQGIALTPKRLFNISSTYVTVAESHLPKAGDQGPWRPRTNYISDYWFVKLGRVERGLQFVPGEGVKLKEKAS</sequence>
<dbReference type="InParanoid" id="A0A165FHH6"/>
<dbReference type="GeneID" id="28895708"/>